<reference evidence="1 2" key="1">
    <citation type="journal article" date="2008" name="Nature">
        <title>The genome of the model beetle and pest Tribolium castaneum.</title>
        <authorList>
            <consortium name="Tribolium Genome Sequencing Consortium"/>
            <person name="Richards S."/>
            <person name="Gibbs R.A."/>
            <person name="Weinstock G.M."/>
            <person name="Brown S.J."/>
            <person name="Denell R."/>
            <person name="Beeman R.W."/>
            <person name="Gibbs R."/>
            <person name="Beeman R.W."/>
            <person name="Brown S.J."/>
            <person name="Bucher G."/>
            <person name="Friedrich M."/>
            <person name="Grimmelikhuijzen C.J."/>
            <person name="Klingler M."/>
            <person name="Lorenzen M."/>
            <person name="Richards S."/>
            <person name="Roth S."/>
            <person name="Schroder R."/>
            <person name="Tautz D."/>
            <person name="Zdobnov E.M."/>
            <person name="Muzny D."/>
            <person name="Gibbs R.A."/>
            <person name="Weinstock G.M."/>
            <person name="Attaway T."/>
            <person name="Bell S."/>
            <person name="Buhay C.J."/>
            <person name="Chandrabose M.N."/>
            <person name="Chavez D."/>
            <person name="Clerk-Blankenburg K.P."/>
            <person name="Cree A."/>
            <person name="Dao M."/>
            <person name="Davis C."/>
            <person name="Chacko J."/>
            <person name="Dinh H."/>
            <person name="Dugan-Rocha S."/>
            <person name="Fowler G."/>
            <person name="Garner T.T."/>
            <person name="Garnes J."/>
            <person name="Gnirke A."/>
            <person name="Hawes A."/>
            <person name="Hernandez J."/>
            <person name="Hines S."/>
            <person name="Holder M."/>
            <person name="Hume J."/>
            <person name="Jhangiani S.N."/>
            <person name="Joshi V."/>
            <person name="Khan Z.M."/>
            <person name="Jackson L."/>
            <person name="Kovar C."/>
            <person name="Kowis A."/>
            <person name="Lee S."/>
            <person name="Lewis L.R."/>
            <person name="Margolis J."/>
            <person name="Morgan M."/>
            <person name="Nazareth L.V."/>
            <person name="Nguyen N."/>
            <person name="Okwuonu G."/>
            <person name="Parker D."/>
            <person name="Richards S."/>
            <person name="Ruiz S.J."/>
            <person name="Santibanez J."/>
            <person name="Savard J."/>
            <person name="Scherer S.E."/>
            <person name="Schneider B."/>
            <person name="Sodergren E."/>
            <person name="Tautz D."/>
            <person name="Vattahil S."/>
            <person name="Villasana D."/>
            <person name="White C.S."/>
            <person name="Wright R."/>
            <person name="Park Y."/>
            <person name="Beeman R.W."/>
            <person name="Lord J."/>
            <person name="Oppert B."/>
            <person name="Lorenzen M."/>
            <person name="Brown S."/>
            <person name="Wang L."/>
            <person name="Savard J."/>
            <person name="Tautz D."/>
            <person name="Richards S."/>
            <person name="Weinstock G."/>
            <person name="Gibbs R.A."/>
            <person name="Liu Y."/>
            <person name="Worley K."/>
            <person name="Weinstock G."/>
            <person name="Elsik C.G."/>
            <person name="Reese J.T."/>
            <person name="Elhaik E."/>
            <person name="Landan G."/>
            <person name="Graur D."/>
            <person name="Arensburger P."/>
            <person name="Atkinson P."/>
            <person name="Beeman R.W."/>
            <person name="Beidler J."/>
            <person name="Brown S.J."/>
            <person name="Demuth J.P."/>
            <person name="Drury D.W."/>
            <person name="Du Y.Z."/>
            <person name="Fujiwara H."/>
            <person name="Lorenzen M."/>
            <person name="Maselli V."/>
            <person name="Osanai M."/>
            <person name="Park Y."/>
            <person name="Robertson H.M."/>
            <person name="Tu Z."/>
            <person name="Wang J.J."/>
            <person name="Wang S."/>
            <person name="Richards S."/>
            <person name="Song H."/>
            <person name="Zhang L."/>
            <person name="Sodergren E."/>
            <person name="Werner D."/>
            <person name="Stanke M."/>
            <person name="Morgenstern B."/>
            <person name="Solovyev V."/>
            <person name="Kosarev P."/>
            <person name="Brown G."/>
            <person name="Chen H.C."/>
            <person name="Ermolaeva O."/>
            <person name="Hlavina W."/>
            <person name="Kapustin Y."/>
            <person name="Kiryutin B."/>
            <person name="Kitts P."/>
            <person name="Maglott D."/>
            <person name="Pruitt K."/>
            <person name="Sapojnikov V."/>
            <person name="Souvorov A."/>
            <person name="Mackey A.J."/>
            <person name="Waterhouse R.M."/>
            <person name="Wyder S."/>
            <person name="Zdobnov E.M."/>
            <person name="Zdobnov E.M."/>
            <person name="Wyder S."/>
            <person name="Kriventseva E.V."/>
            <person name="Kadowaki T."/>
            <person name="Bork P."/>
            <person name="Aranda M."/>
            <person name="Bao R."/>
            <person name="Beermann A."/>
            <person name="Berns N."/>
            <person name="Bolognesi R."/>
            <person name="Bonneton F."/>
            <person name="Bopp D."/>
            <person name="Brown S.J."/>
            <person name="Bucher G."/>
            <person name="Butts T."/>
            <person name="Chaumot A."/>
            <person name="Denell R.E."/>
            <person name="Ferrier D.E."/>
            <person name="Friedrich M."/>
            <person name="Gordon C.M."/>
            <person name="Jindra M."/>
            <person name="Klingler M."/>
            <person name="Lan Q."/>
            <person name="Lattorff H.M."/>
            <person name="Laudet V."/>
            <person name="von Levetsow C."/>
            <person name="Liu Z."/>
            <person name="Lutz R."/>
            <person name="Lynch J.A."/>
            <person name="da Fonseca R.N."/>
            <person name="Posnien N."/>
            <person name="Reuter R."/>
            <person name="Roth S."/>
            <person name="Savard J."/>
            <person name="Schinko J.B."/>
            <person name="Schmitt C."/>
            <person name="Schoppmeier M."/>
            <person name="Schroder R."/>
            <person name="Shippy T.D."/>
            <person name="Simonnet F."/>
            <person name="Marques-Souza H."/>
            <person name="Tautz D."/>
            <person name="Tomoyasu Y."/>
            <person name="Trauner J."/>
            <person name="Van der Zee M."/>
            <person name="Vervoort M."/>
            <person name="Wittkopp N."/>
            <person name="Wimmer E.A."/>
            <person name="Yang X."/>
            <person name="Jones A.K."/>
            <person name="Sattelle D.B."/>
            <person name="Ebert P.R."/>
            <person name="Nelson D."/>
            <person name="Scott J.G."/>
            <person name="Beeman R.W."/>
            <person name="Muthukrishnan S."/>
            <person name="Kramer K.J."/>
            <person name="Arakane Y."/>
            <person name="Beeman R.W."/>
            <person name="Zhu Q."/>
            <person name="Hogenkamp D."/>
            <person name="Dixit R."/>
            <person name="Oppert B."/>
            <person name="Jiang H."/>
            <person name="Zou Z."/>
            <person name="Marshall J."/>
            <person name="Elpidina E."/>
            <person name="Vinokurov K."/>
            <person name="Oppert C."/>
            <person name="Zou Z."/>
            <person name="Evans J."/>
            <person name="Lu Z."/>
            <person name="Zhao P."/>
            <person name="Sumathipala N."/>
            <person name="Altincicek B."/>
            <person name="Vilcinskas A."/>
            <person name="Williams M."/>
            <person name="Hultmark D."/>
            <person name="Hetru C."/>
            <person name="Jiang H."/>
            <person name="Grimmelikhuijzen C.J."/>
            <person name="Hauser F."/>
            <person name="Cazzamali G."/>
            <person name="Williamson M."/>
            <person name="Park Y."/>
            <person name="Li B."/>
            <person name="Tanaka Y."/>
            <person name="Predel R."/>
            <person name="Neupert S."/>
            <person name="Schachtner J."/>
            <person name="Verleyen P."/>
            <person name="Raible F."/>
            <person name="Bork P."/>
            <person name="Friedrich M."/>
            <person name="Walden K.K."/>
            <person name="Robertson H.M."/>
            <person name="Angeli S."/>
            <person name="Foret S."/>
            <person name="Bucher G."/>
            <person name="Schuetz S."/>
            <person name="Maleszka R."/>
            <person name="Wimmer E.A."/>
            <person name="Beeman R.W."/>
            <person name="Lorenzen M."/>
            <person name="Tomoyasu Y."/>
            <person name="Miller S.C."/>
            <person name="Grossmann D."/>
            <person name="Bucher G."/>
        </authorList>
    </citation>
    <scope>NUCLEOTIDE SEQUENCE [LARGE SCALE GENOMIC DNA]</scope>
    <source>
        <strain evidence="1 2">Georgia GA2</strain>
    </source>
</reference>
<dbReference type="EMBL" id="KQ971319">
    <property type="protein sequence ID" value="KYB28910.1"/>
    <property type="molecule type" value="Genomic_DNA"/>
</dbReference>
<proteinExistence type="predicted"/>
<dbReference type="STRING" id="7070.A0A139WLU0"/>
<reference evidence="1 2" key="2">
    <citation type="journal article" date="2010" name="Nucleic Acids Res.">
        <title>BeetleBase in 2010: revisions to provide comprehensive genomic information for Tribolium castaneum.</title>
        <authorList>
            <person name="Kim H.S."/>
            <person name="Murphy T."/>
            <person name="Xia J."/>
            <person name="Caragea D."/>
            <person name="Park Y."/>
            <person name="Beeman R.W."/>
            <person name="Lorenzen M.D."/>
            <person name="Butcher S."/>
            <person name="Manak J.R."/>
            <person name="Brown S.J."/>
        </authorList>
    </citation>
    <scope>GENOME REANNOTATION</scope>
    <source>
        <strain evidence="1 2">Georgia GA2</strain>
    </source>
</reference>
<protein>
    <submittedName>
        <fullName evidence="1">Myosin-IB-like Protein</fullName>
    </submittedName>
</protein>
<gene>
    <name evidence="1" type="primary">AUGUSTUS-3.0.2_31475</name>
    <name evidence="1" type="ORF">TcasGA2_TC031475</name>
</gene>
<name>A0A139WLU0_TRICA</name>
<dbReference type="AlphaFoldDB" id="A0A139WLU0"/>
<evidence type="ECO:0000313" key="1">
    <source>
        <dbReference type="EMBL" id="KYB28910.1"/>
    </source>
</evidence>
<sequence length="69" mass="7993">METHLQHRDRVGVQDAVLLEDYTSEAAFVENLEKRFKENIIYVSTSNLLCLSLVLSYRKFVSLAETPFN</sequence>
<dbReference type="InParanoid" id="A0A139WLU0"/>
<accession>A0A139WLU0</accession>
<organism evidence="1 2">
    <name type="scientific">Tribolium castaneum</name>
    <name type="common">Red flour beetle</name>
    <dbReference type="NCBI Taxonomy" id="7070"/>
    <lineage>
        <taxon>Eukaryota</taxon>
        <taxon>Metazoa</taxon>
        <taxon>Ecdysozoa</taxon>
        <taxon>Arthropoda</taxon>
        <taxon>Hexapoda</taxon>
        <taxon>Insecta</taxon>
        <taxon>Pterygota</taxon>
        <taxon>Neoptera</taxon>
        <taxon>Endopterygota</taxon>
        <taxon>Coleoptera</taxon>
        <taxon>Polyphaga</taxon>
        <taxon>Cucujiformia</taxon>
        <taxon>Tenebrionidae</taxon>
        <taxon>Tenebrionidae incertae sedis</taxon>
        <taxon>Tribolium</taxon>
    </lineage>
</organism>
<dbReference type="Proteomes" id="UP000007266">
    <property type="component" value="Linkage group 3"/>
</dbReference>
<keyword evidence="2" id="KW-1185">Reference proteome</keyword>
<evidence type="ECO:0000313" key="2">
    <source>
        <dbReference type="Proteomes" id="UP000007266"/>
    </source>
</evidence>